<protein>
    <submittedName>
        <fullName evidence="6">ABC transporter related</fullName>
    </submittedName>
</protein>
<dbReference type="Proteomes" id="UP000000263">
    <property type="component" value="Chromosome"/>
</dbReference>
<dbReference type="InterPro" id="IPR003593">
    <property type="entry name" value="AAA+_ATPase"/>
</dbReference>
<evidence type="ECO:0000259" key="5">
    <source>
        <dbReference type="PROSITE" id="PS50893"/>
    </source>
</evidence>
<dbReference type="InterPro" id="IPR050153">
    <property type="entry name" value="Metal_Ion_Import_ABC"/>
</dbReference>
<dbReference type="InterPro" id="IPR003439">
    <property type="entry name" value="ABC_transporter-like_ATP-bd"/>
</dbReference>
<evidence type="ECO:0000256" key="2">
    <source>
        <dbReference type="ARBA" id="ARBA00022448"/>
    </source>
</evidence>
<proteinExistence type="inferred from homology"/>
<keyword evidence="7" id="KW-1185">Reference proteome</keyword>
<dbReference type="SMART" id="SM00382">
    <property type="entry name" value="AAA"/>
    <property type="match status" value="1"/>
</dbReference>
<dbReference type="InterPro" id="IPR027417">
    <property type="entry name" value="P-loop_NTPase"/>
</dbReference>
<keyword evidence="4" id="KW-0067">ATP-binding</keyword>
<dbReference type="PANTHER" id="PTHR42734:SF5">
    <property type="entry name" value="IRON TRANSPORT SYSTEM ATP-BINDING PROTEIN HI_0361-RELATED"/>
    <property type="match status" value="1"/>
</dbReference>
<name>A7NJL3_ROSCS</name>
<dbReference type="HOGENOM" id="CLU_000604_1_11_0"/>
<dbReference type="eggNOG" id="COG1121">
    <property type="taxonomic scope" value="Bacteria"/>
</dbReference>
<dbReference type="PANTHER" id="PTHR42734">
    <property type="entry name" value="METAL TRANSPORT SYSTEM ATP-BINDING PROTEIN TM_0124-RELATED"/>
    <property type="match status" value="1"/>
</dbReference>
<accession>A7NJL3</accession>
<dbReference type="GO" id="GO:0005524">
    <property type="term" value="F:ATP binding"/>
    <property type="evidence" value="ECO:0007669"/>
    <property type="project" value="UniProtKB-KW"/>
</dbReference>
<dbReference type="RefSeq" id="WP_012120111.1">
    <property type="nucleotide sequence ID" value="NC_009767.1"/>
</dbReference>
<dbReference type="PROSITE" id="PS00211">
    <property type="entry name" value="ABC_TRANSPORTER_1"/>
    <property type="match status" value="1"/>
</dbReference>
<dbReference type="PROSITE" id="PS50893">
    <property type="entry name" value="ABC_TRANSPORTER_2"/>
    <property type="match status" value="1"/>
</dbReference>
<dbReference type="GO" id="GO:0016887">
    <property type="term" value="F:ATP hydrolysis activity"/>
    <property type="evidence" value="ECO:0007669"/>
    <property type="project" value="InterPro"/>
</dbReference>
<reference evidence="6 7" key="1">
    <citation type="submission" date="2007-08" db="EMBL/GenBank/DDBJ databases">
        <title>Complete sequence of Roseiflexus castenholzii DSM 13941.</title>
        <authorList>
            <consortium name="US DOE Joint Genome Institute"/>
            <person name="Copeland A."/>
            <person name="Lucas S."/>
            <person name="Lapidus A."/>
            <person name="Barry K."/>
            <person name="Glavina del Rio T."/>
            <person name="Dalin E."/>
            <person name="Tice H."/>
            <person name="Pitluck S."/>
            <person name="Thompson L.S."/>
            <person name="Brettin T."/>
            <person name="Bruce D."/>
            <person name="Detter J.C."/>
            <person name="Han C."/>
            <person name="Tapia R."/>
            <person name="Schmutz J."/>
            <person name="Larimer F."/>
            <person name="Land M."/>
            <person name="Hauser L."/>
            <person name="Kyrpides N."/>
            <person name="Mikhailova N."/>
            <person name="Bryant D.A."/>
            <person name="Hanada S."/>
            <person name="Tsukatani Y."/>
            <person name="Richardson P."/>
        </authorList>
    </citation>
    <scope>NUCLEOTIDE SEQUENCE [LARGE SCALE GENOMIC DNA]</scope>
    <source>
        <strain evidence="7">DSM 13941 / HLO8</strain>
    </source>
</reference>
<feature type="domain" description="ABC transporter" evidence="5">
    <location>
        <begin position="14"/>
        <end position="246"/>
    </location>
</feature>
<evidence type="ECO:0000313" key="6">
    <source>
        <dbReference type="EMBL" id="ABU57683.1"/>
    </source>
</evidence>
<dbReference type="AlphaFoldDB" id="A7NJL3"/>
<organism evidence="6 7">
    <name type="scientific">Roseiflexus castenholzii (strain DSM 13941 / HLO8)</name>
    <dbReference type="NCBI Taxonomy" id="383372"/>
    <lineage>
        <taxon>Bacteria</taxon>
        <taxon>Bacillati</taxon>
        <taxon>Chloroflexota</taxon>
        <taxon>Chloroflexia</taxon>
        <taxon>Chloroflexales</taxon>
        <taxon>Roseiflexineae</taxon>
        <taxon>Roseiflexaceae</taxon>
        <taxon>Roseiflexus</taxon>
    </lineage>
</organism>
<evidence type="ECO:0000256" key="1">
    <source>
        <dbReference type="ARBA" id="ARBA00005417"/>
    </source>
</evidence>
<evidence type="ECO:0000313" key="7">
    <source>
        <dbReference type="Proteomes" id="UP000000263"/>
    </source>
</evidence>
<dbReference type="EMBL" id="CP000804">
    <property type="protein sequence ID" value="ABU57683.1"/>
    <property type="molecule type" value="Genomic_DNA"/>
</dbReference>
<keyword evidence="2" id="KW-0813">Transport</keyword>
<evidence type="ECO:0000256" key="4">
    <source>
        <dbReference type="ARBA" id="ARBA00022840"/>
    </source>
</evidence>
<dbReference type="Pfam" id="PF00005">
    <property type="entry name" value="ABC_tran"/>
    <property type="match status" value="1"/>
</dbReference>
<gene>
    <name evidence="6" type="ordered locus">Rcas_1590</name>
</gene>
<dbReference type="FunFam" id="3.40.50.300:FF:000134">
    <property type="entry name" value="Iron-enterobactin ABC transporter ATP-binding protein"/>
    <property type="match status" value="1"/>
</dbReference>
<keyword evidence="3" id="KW-0547">Nucleotide-binding</keyword>
<dbReference type="CDD" id="cd03235">
    <property type="entry name" value="ABC_Metallic_Cations"/>
    <property type="match status" value="1"/>
</dbReference>
<sequence length="262" mass="28891">MMLSEHIAREPAHLEIERLTVAYGRRRVLDDISFRVDYGERVVMVGPNGAGKSTLFKALVGLVKPQSGTIRIHGLPPGAHQDCVAYVPQREEVDWRFPVTVTDVVMMGRFGRLGWFRRPTRVDRAAVERGLELMGIAHLARRPIGELSGGQQQRVFLARALAQEPHILLLDEPFTGVDAATQEATLSVLDALRNQKVTIILSTHDLGLAAARFERVLLINRRLIGDGPPAQALRRDLLTEAFGGQVLTLPDGSVLVDQCACN</sequence>
<dbReference type="STRING" id="383372.Rcas_1590"/>
<dbReference type="KEGG" id="rca:Rcas_1590"/>
<comment type="similarity">
    <text evidence="1">Belongs to the ABC transporter superfamily.</text>
</comment>
<dbReference type="InterPro" id="IPR017871">
    <property type="entry name" value="ABC_transporter-like_CS"/>
</dbReference>
<dbReference type="Gene3D" id="3.40.50.300">
    <property type="entry name" value="P-loop containing nucleotide triphosphate hydrolases"/>
    <property type="match status" value="1"/>
</dbReference>
<dbReference type="SUPFAM" id="SSF52540">
    <property type="entry name" value="P-loop containing nucleoside triphosphate hydrolases"/>
    <property type="match status" value="1"/>
</dbReference>
<evidence type="ECO:0000256" key="3">
    <source>
        <dbReference type="ARBA" id="ARBA00022741"/>
    </source>
</evidence>